<sequence>MVETSFPSRLKKSLKASWHIYKMVSSLSKHLKHFECQGNVSGLHYHQISLEKYPLCLGQCVCTLKNNQGFCPTVSLKMYPLKNENKVYVNVTKNKTNSANSQPRVYVSFYLIHY</sequence>
<dbReference type="Bgee" id="ENSMODG00000039822">
    <property type="expression patterns" value="Expressed in skeleton of lower jaw and 1 other cell type or tissue"/>
</dbReference>
<organism evidence="1 2">
    <name type="scientific">Monodelphis domestica</name>
    <name type="common">Gray short-tailed opossum</name>
    <dbReference type="NCBI Taxonomy" id="13616"/>
    <lineage>
        <taxon>Eukaryota</taxon>
        <taxon>Metazoa</taxon>
        <taxon>Chordata</taxon>
        <taxon>Craniata</taxon>
        <taxon>Vertebrata</taxon>
        <taxon>Euteleostomi</taxon>
        <taxon>Mammalia</taxon>
        <taxon>Metatheria</taxon>
        <taxon>Didelphimorphia</taxon>
        <taxon>Didelphidae</taxon>
        <taxon>Monodelphis</taxon>
    </lineage>
</organism>
<proteinExistence type="predicted"/>
<reference evidence="1" key="2">
    <citation type="submission" date="2025-08" db="UniProtKB">
        <authorList>
            <consortium name="Ensembl"/>
        </authorList>
    </citation>
    <scope>IDENTIFICATION</scope>
</reference>
<dbReference type="Proteomes" id="UP000002280">
    <property type="component" value="Chromosome 2"/>
</dbReference>
<protein>
    <submittedName>
        <fullName evidence="1">Uncharacterized protein</fullName>
    </submittedName>
</protein>
<reference evidence="1" key="3">
    <citation type="submission" date="2025-09" db="UniProtKB">
        <authorList>
            <consortium name="Ensembl"/>
        </authorList>
    </citation>
    <scope>IDENTIFICATION</scope>
</reference>
<dbReference type="InParanoid" id="A0A5F8GRT7"/>
<evidence type="ECO:0000313" key="2">
    <source>
        <dbReference type="Proteomes" id="UP000002280"/>
    </source>
</evidence>
<dbReference type="AlphaFoldDB" id="A0A5F8GRT7"/>
<dbReference type="Ensembl" id="ENSMODT00000058920.1">
    <property type="protein sequence ID" value="ENSMODP00000050162.1"/>
    <property type="gene ID" value="ENSMODG00000039822.1"/>
</dbReference>
<evidence type="ECO:0000313" key="1">
    <source>
        <dbReference type="Ensembl" id="ENSMODP00000050162.1"/>
    </source>
</evidence>
<reference evidence="1 2" key="1">
    <citation type="journal article" date="2007" name="Nature">
        <title>Genome of the marsupial Monodelphis domestica reveals innovation in non-coding sequences.</title>
        <authorList>
            <person name="Mikkelsen T.S."/>
            <person name="Wakefield M.J."/>
            <person name="Aken B."/>
            <person name="Amemiya C.T."/>
            <person name="Chang J.L."/>
            <person name="Duke S."/>
            <person name="Garber M."/>
            <person name="Gentles A.J."/>
            <person name="Goodstadt L."/>
            <person name="Heger A."/>
            <person name="Jurka J."/>
            <person name="Kamal M."/>
            <person name="Mauceli E."/>
            <person name="Searle S.M."/>
            <person name="Sharpe T."/>
            <person name="Baker M.L."/>
            <person name="Batzer M.A."/>
            <person name="Benos P.V."/>
            <person name="Belov K."/>
            <person name="Clamp M."/>
            <person name="Cook A."/>
            <person name="Cuff J."/>
            <person name="Das R."/>
            <person name="Davidow L."/>
            <person name="Deakin J.E."/>
            <person name="Fazzari M.J."/>
            <person name="Glass J.L."/>
            <person name="Grabherr M."/>
            <person name="Greally J.M."/>
            <person name="Gu W."/>
            <person name="Hore T.A."/>
            <person name="Huttley G.A."/>
            <person name="Kleber M."/>
            <person name="Jirtle R.L."/>
            <person name="Koina E."/>
            <person name="Lee J.T."/>
            <person name="Mahony S."/>
            <person name="Marra M.A."/>
            <person name="Miller R.D."/>
            <person name="Nicholls R.D."/>
            <person name="Oda M."/>
            <person name="Papenfuss A.T."/>
            <person name="Parra Z.E."/>
            <person name="Pollock D.D."/>
            <person name="Ray D.A."/>
            <person name="Schein J.E."/>
            <person name="Speed T.P."/>
            <person name="Thompson K."/>
            <person name="VandeBerg J.L."/>
            <person name="Wade C.M."/>
            <person name="Walker J.A."/>
            <person name="Waters P.D."/>
            <person name="Webber C."/>
            <person name="Weidman J.R."/>
            <person name="Xie X."/>
            <person name="Zody M.C."/>
            <person name="Baldwin J."/>
            <person name="Abdouelleil A."/>
            <person name="Abdulkadir J."/>
            <person name="Abebe A."/>
            <person name="Abera B."/>
            <person name="Abreu J."/>
            <person name="Acer S.C."/>
            <person name="Aftuck L."/>
            <person name="Alexander A."/>
            <person name="An P."/>
            <person name="Anderson E."/>
            <person name="Anderson S."/>
            <person name="Arachi H."/>
            <person name="Azer M."/>
            <person name="Bachantsang P."/>
            <person name="Barry A."/>
            <person name="Bayul T."/>
            <person name="Berlin A."/>
            <person name="Bessette D."/>
            <person name="Bloom T."/>
            <person name="Bloom T."/>
            <person name="Boguslavskiy L."/>
            <person name="Bonnet C."/>
            <person name="Boukhgalter B."/>
            <person name="Bourzgui I."/>
            <person name="Brown A."/>
            <person name="Cahill P."/>
            <person name="Channer S."/>
            <person name="Cheshatsang Y."/>
            <person name="Chuda L."/>
            <person name="Citroen M."/>
            <person name="Collymore A."/>
            <person name="Cooke P."/>
            <person name="Costello M."/>
            <person name="D'Aco K."/>
            <person name="Daza R."/>
            <person name="De Haan G."/>
            <person name="DeGray S."/>
            <person name="DeMaso C."/>
            <person name="Dhargay N."/>
            <person name="Dooley K."/>
            <person name="Dooley E."/>
            <person name="Doricent M."/>
            <person name="Dorje P."/>
            <person name="Dorjee K."/>
            <person name="Dupes A."/>
            <person name="Elong R."/>
            <person name="Falk J."/>
            <person name="Farina A."/>
            <person name="Faro S."/>
            <person name="Ferguson D."/>
            <person name="Fisher S."/>
            <person name="Foley C.D."/>
            <person name="Franke A."/>
            <person name="Friedrich D."/>
            <person name="Gadbois L."/>
            <person name="Gearin G."/>
            <person name="Gearin C.R."/>
            <person name="Giannoukos G."/>
            <person name="Goode T."/>
            <person name="Graham J."/>
            <person name="Grandbois E."/>
            <person name="Grewal S."/>
            <person name="Gyaltsen K."/>
            <person name="Hafez N."/>
            <person name="Hagos B."/>
            <person name="Hall J."/>
            <person name="Henson C."/>
            <person name="Hollinger A."/>
            <person name="Honan T."/>
            <person name="Huard M.D."/>
            <person name="Hughes L."/>
            <person name="Hurhula B."/>
            <person name="Husby M.E."/>
            <person name="Kamat A."/>
            <person name="Kanga B."/>
            <person name="Kashin S."/>
            <person name="Khazanovich D."/>
            <person name="Kisner P."/>
            <person name="Lance K."/>
            <person name="Lara M."/>
            <person name="Lee W."/>
            <person name="Lennon N."/>
            <person name="Letendre F."/>
            <person name="LeVine R."/>
            <person name="Lipovsky A."/>
            <person name="Liu X."/>
            <person name="Liu J."/>
            <person name="Liu S."/>
            <person name="Lokyitsang T."/>
            <person name="Lokyitsang Y."/>
            <person name="Lubonja R."/>
            <person name="Lui A."/>
            <person name="MacDonald P."/>
            <person name="Magnisalis V."/>
            <person name="Maru K."/>
            <person name="Matthews C."/>
            <person name="McCusker W."/>
            <person name="McDonough S."/>
            <person name="Mehta T."/>
            <person name="Meldrim J."/>
            <person name="Meneus L."/>
            <person name="Mihai O."/>
            <person name="Mihalev A."/>
            <person name="Mihova T."/>
            <person name="Mittelman R."/>
            <person name="Mlenga V."/>
            <person name="Montmayeur A."/>
            <person name="Mulrain L."/>
            <person name="Navidi A."/>
            <person name="Naylor J."/>
            <person name="Negash T."/>
            <person name="Nguyen T."/>
            <person name="Nguyen N."/>
            <person name="Nicol R."/>
            <person name="Norbu C."/>
            <person name="Norbu N."/>
            <person name="Novod N."/>
            <person name="O'Neill B."/>
            <person name="Osman S."/>
            <person name="Markiewicz E."/>
            <person name="Oyono O.L."/>
            <person name="Patti C."/>
            <person name="Phunkhang P."/>
            <person name="Pierre F."/>
            <person name="Priest M."/>
            <person name="Raghuraman S."/>
            <person name="Rege F."/>
            <person name="Reyes R."/>
            <person name="Rise C."/>
            <person name="Rogov P."/>
            <person name="Ross K."/>
            <person name="Ryan E."/>
            <person name="Settipalli S."/>
            <person name="Shea T."/>
            <person name="Sherpa N."/>
            <person name="Shi L."/>
            <person name="Shih D."/>
            <person name="Sparrow T."/>
            <person name="Spaulding J."/>
            <person name="Stalker J."/>
            <person name="Stange-Thomann N."/>
            <person name="Stavropoulos S."/>
            <person name="Stone C."/>
            <person name="Strader C."/>
            <person name="Tesfaye S."/>
            <person name="Thomson T."/>
            <person name="Thoulutsang Y."/>
            <person name="Thoulutsang D."/>
            <person name="Topham K."/>
            <person name="Topping I."/>
            <person name="Tsamla T."/>
            <person name="Vassiliev H."/>
            <person name="Vo A."/>
            <person name="Wangchuk T."/>
            <person name="Wangdi T."/>
            <person name="Weiand M."/>
            <person name="Wilkinson J."/>
            <person name="Wilson A."/>
            <person name="Yadav S."/>
            <person name="Young G."/>
            <person name="Yu Q."/>
            <person name="Zembek L."/>
            <person name="Zhong D."/>
            <person name="Zimmer A."/>
            <person name="Zwirko Z."/>
            <person name="Jaffe D.B."/>
            <person name="Alvarez P."/>
            <person name="Brockman W."/>
            <person name="Butler J."/>
            <person name="Chin C."/>
            <person name="Gnerre S."/>
            <person name="MacCallum I."/>
            <person name="Graves J.A."/>
            <person name="Ponting C.P."/>
            <person name="Breen M."/>
            <person name="Samollow P.B."/>
            <person name="Lander E.S."/>
            <person name="Lindblad-Toh K."/>
        </authorList>
    </citation>
    <scope>NUCLEOTIDE SEQUENCE [LARGE SCALE GENOMIC DNA]</scope>
</reference>
<name>A0A5F8GRT7_MONDO</name>
<accession>A0A5F8GRT7</accession>
<dbReference type="OMA" id="KASWHIY"/>
<keyword evidence="2" id="KW-1185">Reference proteome</keyword>
<dbReference type="STRING" id="13616.ENSMODP00000050162"/>